<organism evidence="6 7">
    <name type="scientific">SAR86 cluster bacterium</name>
    <dbReference type="NCBI Taxonomy" id="2030880"/>
    <lineage>
        <taxon>Bacteria</taxon>
        <taxon>Pseudomonadati</taxon>
        <taxon>Pseudomonadota</taxon>
        <taxon>Gammaproteobacteria</taxon>
        <taxon>SAR86 cluster</taxon>
    </lineage>
</organism>
<comment type="subunit">
    <text evidence="4">Part of the 50S ribosomal subunit. Contacts protein L32.</text>
</comment>
<dbReference type="AlphaFoldDB" id="A0A520MJV1"/>
<dbReference type="GO" id="GO:0003735">
    <property type="term" value="F:structural constituent of ribosome"/>
    <property type="evidence" value="ECO:0007669"/>
    <property type="project" value="InterPro"/>
</dbReference>
<dbReference type="InterPro" id="IPR047859">
    <property type="entry name" value="Ribosomal_bL17_CS"/>
</dbReference>
<dbReference type="NCBIfam" id="TIGR00059">
    <property type="entry name" value="L17"/>
    <property type="match status" value="1"/>
</dbReference>
<evidence type="ECO:0000256" key="5">
    <source>
        <dbReference type="RuleBase" id="RU000660"/>
    </source>
</evidence>
<dbReference type="InterPro" id="IPR000456">
    <property type="entry name" value="Ribosomal_bL17"/>
</dbReference>
<dbReference type="Pfam" id="PF01196">
    <property type="entry name" value="Ribosomal_L17"/>
    <property type="match status" value="1"/>
</dbReference>
<name>A0A520MJV1_9GAMM</name>
<dbReference type="Proteomes" id="UP000315782">
    <property type="component" value="Unassembled WGS sequence"/>
</dbReference>
<keyword evidence="2 4" id="KW-0689">Ribosomal protein</keyword>
<dbReference type="InterPro" id="IPR036373">
    <property type="entry name" value="Ribosomal_bL17_sf"/>
</dbReference>
<evidence type="ECO:0000256" key="2">
    <source>
        <dbReference type="ARBA" id="ARBA00022980"/>
    </source>
</evidence>
<dbReference type="EMBL" id="SHBI01000003">
    <property type="protein sequence ID" value="RZO21477.1"/>
    <property type="molecule type" value="Genomic_DNA"/>
</dbReference>
<evidence type="ECO:0000256" key="4">
    <source>
        <dbReference type="HAMAP-Rule" id="MF_01368"/>
    </source>
</evidence>
<comment type="similarity">
    <text evidence="1 4 5">Belongs to the bacterial ribosomal protein bL17 family.</text>
</comment>
<dbReference type="HAMAP" id="MF_01368">
    <property type="entry name" value="Ribosomal_bL17"/>
    <property type="match status" value="1"/>
</dbReference>
<dbReference type="FunFam" id="3.90.1030.10:FF:000001">
    <property type="entry name" value="50S ribosomal protein L17"/>
    <property type="match status" value="1"/>
</dbReference>
<dbReference type="GO" id="GO:0006412">
    <property type="term" value="P:translation"/>
    <property type="evidence" value="ECO:0007669"/>
    <property type="project" value="UniProtKB-UniRule"/>
</dbReference>
<dbReference type="Gene3D" id="3.90.1030.10">
    <property type="entry name" value="Ribosomal protein L17"/>
    <property type="match status" value="1"/>
</dbReference>
<dbReference type="SUPFAM" id="SSF64263">
    <property type="entry name" value="Prokaryotic ribosomal protein L17"/>
    <property type="match status" value="1"/>
</dbReference>
<dbReference type="PANTHER" id="PTHR14413:SF16">
    <property type="entry name" value="LARGE RIBOSOMAL SUBUNIT PROTEIN BL17M"/>
    <property type="match status" value="1"/>
</dbReference>
<gene>
    <name evidence="4 6" type="primary">rplQ</name>
    <name evidence="6" type="ORF">EVA96_01160</name>
</gene>
<evidence type="ECO:0000256" key="1">
    <source>
        <dbReference type="ARBA" id="ARBA00008777"/>
    </source>
</evidence>
<evidence type="ECO:0000313" key="7">
    <source>
        <dbReference type="Proteomes" id="UP000315782"/>
    </source>
</evidence>
<comment type="caution">
    <text evidence="6">The sequence shown here is derived from an EMBL/GenBank/DDBJ whole genome shotgun (WGS) entry which is preliminary data.</text>
</comment>
<proteinExistence type="inferred from homology"/>
<accession>A0A520MJV1</accession>
<protein>
    <recommendedName>
        <fullName evidence="4">Large ribosomal subunit protein bL17</fullName>
    </recommendedName>
</protein>
<reference evidence="6 7" key="1">
    <citation type="submission" date="2019-02" db="EMBL/GenBank/DDBJ databases">
        <title>Prokaryotic population dynamics and viral predation in marine succession experiment using metagenomics: the confinement effect.</title>
        <authorList>
            <person name="Haro-Moreno J.M."/>
            <person name="Rodriguez-Valera F."/>
            <person name="Lopez-Perez M."/>
        </authorList>
    </citation>
    <scope>NUCLEOTIDE SEQUENCE [LARGE SCALE GENOMIC DNA]</scope>
    <source>
        <strain evidence="6">MED-G163</strain>
    </source>
</reference>
<keyword evidence="3 4" id="KW-0687">Ribonucleoprotein</keyword>
<dbReference type="PANTHER" id="PTHR14413">
    <property type="entry name" value="RIBOSOMAL PROTEIN L17"/>
    <property type="match status" value="1"/>
</dbReference>
<dbReference type="PROSITE" id="PS01167">
    <property type="entry name" value="RIBOSOMAL_L17"/>
    <property type="match status" value="1"/>
</dbReference>
<dbReference type="GO" id="GO:0022625">
    <property type="term" value="C:cytosolic large ribosomal subunit"/>
    <property type="evidence" value="ECO:0007669"/>
    <property type="project" value="TreeGrafter"/>
</dbReference>
<evidence type="ECO:0000256" key="3">
    <source>
        <dbReference type="ARBA" id="ARBA00023274"/>
    </source>
</evidence>
<sequence>MRHRKAGRKLNRNSSHRKALLKNLAIALIERDIIKTTLPKAKELRKFVEPLITLGKEDNVANRRLAFKRLRSDEAVAKLFTEVSVNAKDRKGGYTRIIKAGFRPGDKADMAYMELVDRKIDEESSVEAPELKEDSAA</sequence>
<evidence type="ECO:0000313" key="6">
    <source>
        <dbReference type="EMBL" id="RZO21477.1"/>
    </source>
</evidence>